<keyword evidence="2" id="KW-1185">Reference proteome</keyword>
<dbReference type="Proteomes" id="UP000673375">
    <property type="component" value="Unassembled WGS sequence"/>
</dbReference>
<dbReference type="RefSeq" id="WP_209558632.1">
    <property type="nucleotide sequence ID" value="NZ_JAEDXU010000010.1"/>
</dbReference>
<accession>A0ABS4CMU2</accession>
<evidence type="ECO:0008006" key="3">
    <source>
        <dbReference type="Google" id="ProtNLM"/>
    </source>
</evidence>
<comment type="caution">
    <text evidence="1">The sequence shown here is derived from an EMBL/GenBank/DDBJ whole genome shotgun (WGS) entry which is preliminary data.</text>
</comment>
<organism evidence="1 2">
    <name type="scientific">Enterococcus larvae</name>
    <dbReference type="NCBI Taxonomy" id="2794352"/>
    <lineage>
        <taxon>Bacteria</taxon>
        <taxon>Bacillati</taxon>
        <taxon>Bacillota</taxon>
        <taxon>Bacilli</taxon>
        <taxon>Lactobacillales</taxon>
        <taxon>Enterococcaceae</taxon>
        <taxon>Enterococcus</taxon>
    </lineage>
</organism>
<proteinExistence type="predicted"/>
<dbReference type="EMBL" id="JAEDXU010000010">
    <property type="protein sequence ID" value="MBP1047854.1"/>
    <property type="molecule type" value="Genomic_DNA"/>
</dbReference>
<name>A0ABS4CMU2_9ENTE</name>
<evidence type="ECO:0000313" key="1">
    <source>
        <dbReference type="EMBL" id="MBP1047854.1"/>
    </source>
</evidence>
<evidence type="ECO:0000313" key="2">
    <source>
        <dbReference type="Proteomes" id="UP000673375"/>
    </source>
</evidence>
<sequence length="108" mass="12276">MKLVVTERHLGEGIFPLFSAGVKVTELIPCTKYKNWTAGTIEGYATYLPLDYLDKDTLIRDYNPTELVAAENSIVELMEVVYEWALVKNKDGLSGWLPFEKLKSLDFT</sequence>
<protein>
    <recommendedName>
        <fullName evidence="3">SH3 domain-containing protein</fullName>
    </recommendedName>
</protein>
<gene>
    <name evidence="1" type="ORF">I6N96_16305</name>
</gene>
<reference evidence="1 2" key="1">
    <citation type="submission" date="2020-12" db="EMBL/GenBank/DDBJ databases">
        <title>Vagococcus allomyrinae sp. nov. and Enterococcus lavae sp. nov., isolated from the larvae of Allomyrina dichotoma.</title>
        <authorList>
            <person name="Lee S.D."/>
        </authorList>
    </citation>
    <scope>NUCLEOTIDE SEQUENCE [LARGE SCALE GENOMIC DNA]</scope>
    <source>
        <strain evidence="1 2">BWM-S5</strain>
    </source>
</reference>